<dbReference type="PROSITE" id="PS50109">
    <property type="entry name" value="HIS_KIN"/>
    <property type="match status" value="1"/>
</dbReference>
<keyword evidence="6" id="KW-0902">Two-component regulatory system</keyword>
<dbReference type="InterPro" id="IPR003661">
    <property type="entry name" value="HisK_dim/P_dom"/>
</dbReference>
<dbReference type="EC" id="2.7.13.3" evidence="2"/>
<gene>
    <name evidence="8" type="ORF">SAMN04488055_2007</name>
</gene>
<organism evidence="8 9">
    <name type="scientific">Chitinophaga niabensis</name>
    <dbReference type="NCBI Taxonomy" id="536979"/>
    <lineage>
        <taxon>Bacteria</taxon>
        <taxon>Pseudomonadati</taxon>
        <taxon>Bacteroidota</taxon>
        <taxon>Chitinophagia</taxon>
        <taxon>Chitinophagales</taxon>
        <taxon>Chitinophagaceae</taxon>
        <taxon>Chitinophaga</taxon>
    </lineage>
</organism>
<dbReference type="SUPFAM" id="SSF47384">
    <property type="entry name" value="Homodimeric domain of signal transducing histidine kinase"/>
    <property type="match status" value="1"/>
</dbReference>
<evidence type="ECO:0000256" key="5">
    <source>
        <dbReference type="ARBA" id="ARBA00022777"/>
    </source>
</evidence>
<sequence>MNGIKEPVLLIDPSELIVLKANNAAIDLLGGGKRKAITDKPLQAHYGNGQFLPDTMFPLFQDSFIITTSIPGTKTLIDFKASRININRKPFLLAIGKPVEKKQTLKLQLQHLEKEKSLHEMKANFMSMTSHEFRTPLTAIASAVDLLETRLQMDGLLNSFYQHNISKVSGEIFNLNSMLDEILTLSKIVSNNYEVKKTAVDVEQVLNYLKFQYFSERKDERVLNVKISGEPRKIYVDKSQLSKILTNLISNAFKYSVKKNPSIQLSYQKHKMMIRVFDYGIGIPAKDIPHLFTSFYRGSNVDHIEGTGLGLAIVKTFTEMNNGTIDVSSEENKGTTFTLTFRYEDHV</sequence>
<name>A0A1N6F4B7_9BACT</name>
<dbReference type="Proteomes" id="UP000185003">
    <property type="component" value="Unassembled WGS sequence"/>
</dbReference>
<dbReference type="OrthoDB" id="9808408at2"/>
<dbReference type="InterPro" id="IPR003594">
    <property type="entry name" value="HATPase_dom"/>
</dbReference>
<keyword evidence="5 8" id="KW-0418">Kinase</keyword>
<dbReference type="InterPro" id="IPR004358">
    <property type="entry name" value="Sig_transdc_His_kin-like_C"/>
</dbReference>
<evidence type="ECO:0000256" key="6">
    <source>
        <dbReference type="ARBA" id="ARBA00023012"/>
    </source>
</evidence>
<dbReference type="CDD" id="cd00082">
    <property type="entry name" value="HisKA"/>
    <property type="match status" value="1"/>
</dbReference>
<dbReference type="SUPFAM" id="SSF55874">
    <property type="entry name" value="ATPase domain of HSP90 chaperone/DNA topoisomerase II/histidine kinase"/>
    <property type="match status" value="1"/>
</dbReference>
<evidence type="ECO:0000256" key="2">
    <source>
        <dbReference type="ARBA" id="ARBA00012438"/>
    </source>
</evidence>
<dbReference type="FunFam" id="3.30.565.10:FF:000006">
    <property type="entry name" value="Sensor histidine kinase WalK"/>
    <property type="match status" value="1"/>
</dbReference>
<comment type="catalytic activity">
    <reaction evidence="1">
        <text>ATP + protein L-histidine = ADP + protein N-phospho-L-histidine.</text>
        <dbReference type="EC" id="2.7.13.3"/>
    </reaction>
</comment>
<dbReference type="Pfam" id="PF00512">
    <property type="entry name" value="HisKA"/>
    <property type="match status" value="1"/>
</dbReference>
<feature type="domain" description="Histidine kinase" evidence="7">
    <location>
        <begin position="128"/>
        <end position="345"/>
    </location>
</feature>
<dbReference type="Gene3D" id="1.10.287.130">
    <property type="match status" value="1"/>
</dbReference>
<keyword evidence="4" id="KW-0808">Transferase</keyword>
<dbReference type="SMART" id="SM00387">
    <property type="entry name" value="HATPase_c"/>
    <property type="match status" value="1"/>
</dbReference>
<keyword evidence="9" id="KW-1185">Reference proteome</keyword>
<dbReference type="RefSeq" id="WP_074239105.1">
    <property type="nucleotide sequence ID" value="NZ_FSRA01000001.1"/>
</dbReference>
<dbReference type="PANTHER" id="PTHR43711:SF31">
    <property type="entry name" value="HISTIDINE KINASE"/>
    <property type="match status" value="1"/>
</dbReference>
<dbReference type="CDD" id="cd00075">
    <property type="entry name" value="HATPase"/>
    <property type="match status" value="1"/>
</dbReference>
<dbReference type="PRINTS" id="PR00344">
    <property type="entry name" value="BCTRLSENSOR"/>
</dbReference>
<dbReference type="STRING" id="536979.SAMN04488055_2007"/>
<dbReference type="PANTHER" id="PTHR43711">
    <property type="entry name" value="TWO-COMPONENT HISTIDINE KINASE"/>
    <property type="match status" value="1"/>
</dbReference>
<evidence type="ECO:0000313" key="9">
    <source>
        <dbReference type="Proteomes" id="UP000185003"/>
    </source>
</evidence>
<dbReference type="EMBL" id="FSRA01000001">
    <property type="protein sequence ID" value="SIN90105.1"/>
    <property type="molecule type" value="Genomic_DNA"/>
</dbReference>
<dbReference type="InterPro" id="IPR036097">
    <property type="entry name" value="HisK_dim/P_sf"/>
</dbReference>
<dbReference type="AlphaFoldDB" id="A0A1N6F4B7"/>
<evidence type="ECO:0000313" key="8">
    <source>
        <dbReference type="EMBL" id="SIN90105.1"/>
    </source>
</evidence>
<proteinExistence type="predicted"/>
<dbReference type="InterPro" id="IPR005467">
    <property type="entry name" value="His_kinase_dom"/>
</dbReference>
<keyword evidence="3" id="KW-0597">Phosphoprotein</keyword>
<evidence type="ECO:0000256" key="1">
    <source>
        <dbReference type="ARBA" id="ARBA00000085"/>
    </source>
</evidence>
<dbReference type="InterPro" id="IPR036890">
    <property type="entry name" value="HATPase_C_sf"/>
</dbReference>
<evidence type="ECO:0000256" key="4">
    <source>
        <dbReference type="ARBA" id="ARBA00022679"/>
    </source>
</evidence>
<dbReference type="SMART" id="SM00388">
    <property type="entry name" value="HisKA"/>
    <property type="match status" value="1"/>
</dbReference>
<accession>A0A1N6F4B7</accession>
<dbReference type="InterPro" id="IPR050736">
    <property type="entry name" value="Sensor_HK_Regulatory"/>
</dbReference>
<dbReference type="Pfam" id="PF02518">
    <property type="entry name" value="HATPase_c"/>
    <property type="match status" value="1"/>
</dbReference>
<evidence type="ECO:0000256" key="3">
    <source>
        <dbReference type="ARBA" id="ARBA00022553"/>
    </source>
</evidence>
<protein>
    <recommendedName>
        <fullName evidence="2">histidine kinase</fullName>
        <ecNumber evidence="2">2.7.13.3</ecNumber>
    </recommendedName>
</protein>
<dbReference type="Gene3D" id="3.30.565.10">
    <property type="entry name" value="Histidine kinase-like ATPase, C-terminal domain"/>
    <property type="match status" value="1"/>
</dbReference>
<evidence type="ECO:0000259" key="7">
    <source>
        <dbReference type="PROSITE" id="PS50109"/>
    </source>
</evidence>
<dbReference type="GO" id="GO:0000155">
    <property type="term" value="F:phosphorelay sensor kinase activity"/>
    <property type="evidence" value="ECO:0007669"/>
    <property type="project" value="InterPro"/>
</dbReference>
<reference evidence="8 9" key="1">
    <citation type="submission" date="2016-11" db="EMBL/GenBank/DDBJ databases">
        <authorList>
            <person name="Jaros S."/>
            <person name="Januszkiewicz K."/>
            <person name="Wedrychowicz H."/>
        </authorList>
    </citation>
    <scope>NUCLEOTIDE SEQUENCE [LARGE SCALE GENOMIC DNA]</scope>
    <source>
        <strain evidence="8 9">DSM 24787</strain>
    </source>
</reference>